<sequence>MALLSQAWGWLSRPFRASHVPLNTAAHTRAAGADASMDVNVPKLGRSCTGSEFVQRVCQVADAVLAHHVKGRNRVDYTAVANSDAFVNWKAIAFQLQSLQLSQLSHDETMALFINVYNMATVHAIIHLGGDRFSGVLTVPKFWSTYGYLIGDHFFSLDDMEHGILRCNRAHPSSKRRTFWPTSDPRVAFLPTRFDHRIHFALVCGAR</sequence>
<reference evidence="2" key="1">
    <citation type="submission" date="2009-08" db="EMBL/GenBank/DDBJ databases">
        <title>Annotation of Salpingoeca rosetta.</title>
        <authorList>
            <consortium name="The Broad Institute Genome Sequencing Platform"/>
            <person name="Russ C."/>
            <person name="Cuomo C."/>
            <person name="Burger G."/>
            <person name="Gray M.W."/>
            <person name="Holland P.W.H."/>
            <person name="King N."/>
            <person name="Lang F.B.F."/>
            <person name="Roger A.J."/>
            <person name="Ruiz-Trillo I."/>
            <person name="Young S.K."/>
            <person name="Zeng Q."/>
            <person name="Gargeya S."/>
            <person name="Alvarado L."/>
            <person name="Berlin A."/>
            <person name="Chapman S.B."/>
            <person name="Chen Z."/>
            <person name="Freedman E."/>
            <person name="Gellesch M."/>
            <person name="Goldberg J."/>
            <person name="Griggs A."/>
            <person name="Gujja S."/>
            <person name="Heilman E."/>
            <person name="Heiman D."/>
            <person name="Howarth C."/>
            <person name="Mehta T."/>
            <person name="Neiman D."/>
            <person name="Pearson M."/>
            <person name="Roberts A."/>
            <person name="Saif S."/>
            <person name="Shea T."/>
            <person name="Shenoy N."/>
            <person name="Sisk P."/>
            <person name="Stolte C."/>
            <person name="Sykes S."/>
            <person name="White J."/>
            <person name="Yandava C."/>
            <person name="Haas B."/>
            <person name="Nusbaum C."/>
            <person name="Birren B."/>
        </authorList>
    </citation>
    <scope>NUCLEOTIDE SEQUENCE [LARGE SCALE GENOMIC DNA]</scope>
    <source>
        <strain evidence="2">ATCC 50818</strain>
    </source>
</reference>
<evidence type="ECO:0000313" key="3">
    <source>
        <dbReference type="Proteomes" id="UP000007799"/>
    </source>
</evidence>
<dbReference type="KEGG" id="sre:PTSG_11414"/>
<evidence type="ECO:0000259" key="1">
    <source>
        <dbReference type="Pfam" id="PF04784"/>
    </source>
</evidence>
<dbReference type="GeneID" id="16068102"/>
<dbReference type="PANTHER" id="PTHR46361">
    <property type="entry name" value="ELECTRON CARRIER/ PROTEIN DISULFIDE OXIDOREDUCTASE"/>
    <property type="match status" value="1"/>
</dbReference>
<feature type="domain" description="DUF547" evidence="1">
    <location>
        <begin position="101"/>
        <end position="206"/>
    </location>
</feature>
<dbReference type="InParanoid" id="F2UTC1"/>
<proteinExistence type="predicted"/>
<dbReference type="Proteomes" id="UP000007799">
    <property type="component" value="Unassembled WGS sequence"/>
</dbReference>
<dbReference type="EMBL" id="GL833015">
    <property type="protein sequence ID" value="EGD82374.1"/>
    <property type="molecule type" value="Genomic_DNA"/>
</dbReference>
<dbReference type="PANTHER" id="PTHR46361:SF3">
    <property type="entry name" value="ELECTRON CARRIER_ PROTEIN DISULFIDE OXIDOREDUCTASE"/>
    <property type="match status" value="1"/>
</dbReference>
<dbReference type="RefSeq" id="XP_004987580.1">
    <property type="nucleotide sequence ID" value="XM_004987523.1"/>
</dbReference>
<dbReference type="AlphaFoldDB" id="F2UTC1"/>
<dbReference type="OrthoDB" id="418495at2759"/>
<dbReference type="STRING" id="946362.F2UTC1"/>
<accession>F2UTC1</accession>
<organism evidence="3">
    <name type="scientific">Salpingoeca rosetta (strain ATCC 50818 / BSB-021)</name>
    <dbReference type="NCBI Taxonomy" id="946362"/>
    <lineage>
        <taxon>Eukaryota</taxon>
        <taxon>Choanoflagellata</taxon>
        <taxon>Craspedida</taxon>
        <taxon>Salpingoecidae</taxon>
        <taxon>Salpingoeca</taxon>
    </lineage>
</organism>
<feature type="non-terminal residue" evidence="2">
    <location>
        <position position="207"/>
    </location>
</feature>
<evidence type="ECO:0000313" key="2">
    <source>
        <dbReference type="EMBL" id="EGD82374.1"/>
    </source>
</evidence>
<dbReference type="Pfam" id="PF04784">
    <property type="entry name" value="DUF547"/>
    <property type="match status" value="1"/>
</dbReference>
<dbReference type="InterPro" id="IPR006869">
    <property type="entry name" value="DUF547"/>
</dbReference>
<dbReference type="eggNOG" id="ENOG502QS72">
    <property type="taxonomic scope" value="Eukaryota"/>
</dbReference>
<keyword evidence="3" id="KW-1185">Reference proteome</keyword>
<name>F2UTC1_SALR5</name>
<gene>
    <name evidence="2" type="ORF">PTSG_11414</name>
</gene>
<protein>
    <recommendedName>
        <fullName evidence="1">DUF547 domain-containing protein</fullName>
    </recommendedName>
</protein>